<comment type="caution">
    <text evidence="7">The sequence shown here is derived from an EMBL/GenBank/DDBJ whole genome shotgun (WGS) entry which is preliminary data.</text>
</comment>
<feature type="transmembrane region" description="Helical" evidence="6">
    <location>
        <begin position="74"/>
        <end position="92"/>
    </location>
</feature>
<protein>
    <recommendedName>
        <fullName evidence="8">High-affinity branched-chain amino acid transport system permease protein LivH</fullName>
    </recommendedName>
</protein>
<reference evidence="7" key="1">
    <citation type="submission" date="2019-08" db="EMBL/GenBank/DDBJ databases">
        <authorList>
            <person name="Kucharzyk K."/>
            <person name="Murdoch R.W."/>
            <person name="Higgins S."/>
            <person name="Loffler F."/>
        </authorList>
    </citation>
    <scope>NUCLEOTIDE SEQUENCE</scope>
</reference>
<evidence type="ECO:0008006" key="8">
    <source>
        <dbReference type="Google" id="ProtNLM"/>
    </source>
</evidence>
<dbReference type="CDD" id="cd06581">
    <property type="entry name" value="TM_PBP1_LivM_like"/>
    <property type="match status" value="1"/>
</dbReference>
<feature type="transmembrane region" description="Helical" evidence="6">
    <location>
        <begin position="244"/>
        <end position="262"/>
    </location>
</feature>
<evidence type="ECO:0000256" key="5">
    <source>
        <dbReference type="ARBA" id="ARBA00023136"/>
    </source>
</evidence>
<feature type="transmembrane region" description="Helical" evidence="6">
    <location>
        <begin position="121"/>
        <end position="139"/>
    </location>
</feature>
<feature type="transmembrane region" description="Helical" evidence="6">
    <location>
        <begin position="169"/>
        <end position="187"/>
    </location>
</feature>
<dbReference type="PANTHER" id="PTHR30482">
    <property type="entry name" value="HIGH-AFFINITY BRANCHED-CHAIN AMINO ACID TRANSPORT SYSTEM PERMEASE"/>
    <property type="match status" value="1"/>
</dbReference>
<comment type="subcellular location">
    <subcellularLocation>
        <location evidence="1">Cell membrane</location>
        <topology evidence="1">Multi-pass membrane protein</topology>
    </subcellularLocation>
</comment>
<dbReference type="AlphaFoldDB" id="A0A645EYX7"/>
<keyword evidence="3 6" id="KW-0812">Transmembrane</keyword>
<evidence type="ECO:0000256" key="3">
    <source>
        <dbReference type="ARBA" id="ARBA00022692"/>
    </source>
</evidence>
<organism evidence="7">
    <name type="scientific">bioreactor metagenome</name>
    <dbReference type="NCBI Taxonomy" id="1076179"/>
    <lineage>
        <taxon>unclassified sequences</taxon>
        <taxon>metagenomes</taxon>
        <taxon>ecological metagenomes</taxon>
    </lineage>
</organism>
<sequence>MGFLGQIALGHAGFMAIGAYTSALTAKALRNAGFFTGKDFASTLPLLLIGVICGACMAALAGMLVGIPALRLRGDYLAIITLGFGEIIRVIIQNLPFAGGKGLAAGKAGQPLIGIPNLNNLYVAYFIMVLCVSMLFMFVRSYHGRAVMAIREDDIASEAAGLNNTYYKVMAFTISAFFAGVAGAIFAHRGLGTIQAADFSFLKSTEYVIMVVLGGMGSLTGSVIAAVVLAILPEALRAFSEYRMLIYSVMLILMMIFRPTGLCGSYELSLRKAILALPILSKKGFGKADKKSTEVTDHA</sequence>
<dbReference type="GO" id="GO:0005886">
    <property type="term" value="C:plasma membrane"/>
    <property type="evidence" value="ECO:0007669"/>
    <property type="project" value="UniProtKB-SubCell"/>
</dbReference>
<accession>A0A645EYX7</accession>
<dbReference type="Pfam" id="PF02653">
    <property type="entry name" value="BPD_transp_2"/>
    <property type="match status" value="1"/>
</dbReference>
<name>A0A645EYX7_9ZZZZ</name>
<keyword evidence="4 6" id="KW-1133">Transmembrane helix</keyword>
<proteinExistence type="predicted"/>
<keyword evidence="5 6" id="KW-0472">Membrane</keyword>
<evidence type="ECO:0000256" key="6">
    <source>
        <dbReference type="SAM" id="Phobius"/>
    </source>
</evidence>
<evidence type="ECO:0000313" key="7">
    <source>
        <dbReference type="EMBL" id="MPN06389.1"/>
    </source>
</evidence>
<feature type="transmembrane region" description="Helical" evidence="6">
    <location>
        <begin position="44"/>
        <end position="67"/>
    </location>
</feature>
<evidence type="ECO:0000256" key="1">
    <source>
        <dbReference type="ARBA" id="ARBA00004651"/>
    </source>
</evidence>
<dbReference type="InterPro" id="IPR043428">
    <property type="entry name" value="LivM-like"/>
</dbReference>
<feature type="transmembrane region" description="Helical" evidence="6">
    <location>
        <begin position="207"/>
        <end position="232"/>
    </location>
</feature>
<keyword evidence="2" id="KW-1003">Cell membrane</keyword>
<dbReference type="EMBL" id="VSSQ01052293">
    <property type="protein sequence ID" value="MPN06389.1"/>
    <property type="molecule type" value="Genomic_DNA"/>
</dbReference>
<evidence type="ECO:0000256" key="2">
    <source>
        <dbReference type="ARBA" id="ARBA00022475"/>
    </source>
</evidence>
<dbReference type="GO" id="GO:0015658">
    <property type="term" value="F:branched-chain amino acid transmembrane transporter activity"/>
    <property type="evidence" value="ECO:0007669"/>
    <property type="project" value="InterPro"/>
</dbReference>
<evidence type="ECO:0000256" key="4">
    <source>
        <dbReference type="ARBA" id="ARBA00022989"/>
    </source>
</evidence>
<dbReference type="InterPro" id="IPR001851">
    <property type="entry name" value="ABC_transp_permease"/>
</dbReference>
<gene>
    <name evidence="7" type="ORF">SDC9_153645</name>
</gene>
<dbReference type="PANTHER" id="PTHR30482:SF10">
    <property type="entry name" value="HIGH-AFFINITY BRANCHED-CHAIN AMINO ACID TRANSPORT PROTEIN BRAE"/>
    <property type="match status" value="1"/>
</dbReference>